<dbReference type="SMART" id="SM00066">
    <property type="entry name" value="GAL4"/>
    <property type="match status" value="1"/>
</dbReference>
<dbReference type="PANTHER" id="PTHR47256">
    <property type="entry name" value="ZN(II)2CYS6 TRANSCRIPTION FACTOR (EUROFUNG)-RELATED"/>
    <property type="match status" value="1"/>
</dbReference>
<dbReference type="AlphaFoldDB" id="A0AAD4CP72"/>
<dbReference type="SUPFAM" id="SSF57701">
    <property type="entry name" value="Zn2/Cys6 DNA-binding domain"/>
    <property type="match status" value="1"/>
</dbReference>
<organism evidence="7 8">
    <name type="scientific">Aspergillus nanangensis</name>
    <dbReference type="NCBI Taxonomy" id="2582783"/>
    <lineage>
        <taxon>Eukaryota</taxon>
        <taxon>Fungi</taxon>
        <taxon>Dikarya</taxon>
        <taxon>Ascomycota</taxon>
        <taxon>Pezizomycotina</taxon>
        <taxon>Eurotiomycetes</taxon>
        <taxon>Eurotiomycetidae</taxon>
        <taxon>Eurotiales</taxon>
        <taxon>Aspergillaceae</taxon>
        <taxon>Aspergillus</taxon>
        <taxon>Aspergillus subgen. Circumdati</taxon>
    </lineage>
</organism>
<feature type="domain" description="Zn(2)-C6 fungal-type" evidence="6">
    <location>
        <begin position="92"/>
        <end position="122"/>
    </location>
</feature>
<evidence type="ECO:0000256" key="2">
    <source>
        <dbReference type="ARBA" id="ARBA00023125"/>
    </source>
</evidence>
<evidence type="ECO:0000313" key="7">
    <source>
        <dbReference type="EMBL" id="KAF9890106.1"/>
    </source>
</evidence>
<dbReference type="GO" id="GO:0000981">
    <property type="term" value="F:DNA-binding transcription factor activity, RNA polymerase II-specific"/>
    <property type="evidence" value="ECO:0007669"/>
    <property type="project" value="InterPro"/>
</dbReference>
<feature type="region of interest" description="Disordered" evidence="5">
    <location>
        <begin position="1"/>
        <end position="89"/>
    </location>
</feature>
<dbReference type="PANTHER" id="PTHR47256:SF3">
    <property type="entry name" value="ZN(II)2CYS6 TRANSCRIPTION FACTOR (EUROFUNG)"/>
    <property type="match status" value="1"/>
</dbReference>
<reference evidence="7" key="1">
    <citation type="journal article" date="2019" name="Beilstein J. Org. Chem.">
        <title>Nanangenines: drimane sesquiterpenoids as the dominant metabolite cohort of a novel Australian fungus, Aspergillus nanangensis.</title>
        <authorList>
            <person name="Lacey H.J."/>
            <person name="Gilchrist C.L.M."/>
            <person name="Crombie A."/>
            <person name="Kalaitzis J.A."/>
            <person name="Vuong D."/>
            <person name="Rutledge P.J."/>
            <person name="Turner P."/>
            <person name="Pitt J.I."/>
            <person name="Lacey E."/>
            <person name="Chooi Y.H."/>
            <person name="Piggott A.M."/>
        </authorList>
    </citation>
    <scope>NUCLEOTIDE SEQUENCE</scope>
    <source>
        <strain evidence="7">MST-FP2251</strain>
    </source>
</reference>
<keyword evidence="3" id="KW-0804">Transcription</keyword>
<reference evidence="7" key="2">
    <citation type="submission" date="2020-02" db="EMBL/GenBank/DDBJ databases">
        <authorList>
            <person name="Gilchrist C.L.M."/>
            <person name="Chooi Y.-H."/>
        </authorList>
    </citation>
    <scope>NUCLEOTIDE SEQUENCE</scope>
    <source>
        <strain evidence="7">MST-FP2251</strain>
    </source>
</reference>
<evidence type="ECO:0000256" key="1">
    <source>
        <dbReference type="ARBA" id="ARBA00023015"/>
    </source>
</evidence>
<sequence length="719" mass="80149">MHHQPGARMNPQLGNNPMALTSTSSSSSSQSLSTTPPTTTNTTTATTTTTTSASSATPSATPEIPTTSSNKIAIPRLNTRRHAIQRPRTSRACVPCHDRKAKCDGRRPTCRQCLGLEIECSWAWSKREREDWELESARSRIHTYEALLGEILDRSSDPAIHEVFARHFQSAPDVLGSLFAARPLSGQQIPLAAPGISLRRMHLAWASIEGSVFQPLSASPPFQTSRIQDWIPFVDNDTASHLLSLYFAWENPVWNLVDKYMFHYDLEHGGSKFCSPLLVHVLLFFGVSISYDLAHITNRREEKFLGKRLYTEIQRLWQQERNNANLPTTQSGILIGLLCCTFGIDRIGTGYILHGAELGRRFGLDTASTPYFTSDNPDLAGPLARCHRLVAWAVFDIQALAAQVYRKGPLWVHPPLVRFVPEEAAALDNGDRWSPYPFTSPLYSPCYYTTAWARSILVEIVHSIALFVRKFPDATMTQDDWEYGAQLYQRLMDWTNNLPSTIQPNENASPNILCLHMYHKVTVVALCDAFNLFCDPTQDRIPTAIPFAPLDAKSDAMETLGSLVLLFKQCHGWKSIPIVMLHYFCVAGVHAISHLERRSPKWNLVLESCVVGLWYMSLGWGRLCTAFLRIIHLVLKAAGLDPALVPVKVLQIFNQLDQNMWTARDVASLSADYVVQHVPSNIGKETSVGSAYRAEGLESLIHALDDLSVRGDGGRGSSV</sequence>
<dbReference type="GO" id="GO:0009893">
    <property type="term" value="P:positive regulation of metabolic process"/>
    <property type="evidence" value="ECO:0007669"/>
    <property type="project" value="UniProtKB-ARBA"/>
</dbReference>
<evidence type="ECO:0000259" key="6">
    <source>
        <dbReference type="PROSITE" id="PS50048"/>
    </source>
</evidence>
<dbReference type="InterPro" id="IPR036864">
    <property type="entry name" value="Zn2-C6_fun-type_DNA-bd_sf"/>
</dbReference>
<evidence type="ECO:0000256" key="3">
    <source>
        <dbReference type="ARBA" id="ARBA00023163"/>
    </source>
</evidence>
<name>A0AAD4CP72_ASPNN</name>
<dbReference type="Gene3D" id="4.10.240.10">
    <property type="entry name" value="Zn(2)-C6 fungal-type DNA-binding domain"/>
    <property type="match status" value="1"/>
</dbReference>
<keyword evidence="4" id="KW-0539">Nucleus</keyword>
<proteinExistence type="predicted"/>
<comment type="caution">
    <text evidence="7">The sequence shown here is derived from an EMBL/GenBank/DDBJ whole genome shotgun (WGS) entry which is preliminary data.</text>
</comment>
<dbReference type="GO" id="GO:0008270">
    <property type="term" value="F:zinc ion binding"/>
    <property type="evidence" value="ECO:0007669"/>
    <property type="project" value="InterPro"/>
</dbReference>
<feature type="compositionally biased region" description="Basic residues" evidence="5">
    <location>
        <begin position="78"/>
        <end position="89"/>
    </location>
</feature>
<keyword evidence="2" id="KW-0238">DNA-binding</keyword>
<dbReference type="GO" id="GO:0003677">
    <property type="term" value="F:DNA binding"/>
    <property type="evidence" value="ECO:0007669"/>
    <property type="project" value="UniProtKB-KW"/>
</dbReference>
<dbReference type="Pfam" id="PF00172">
    <property type="entry name" value="Zn_clus"/>
    <property type="match status" value="1"/>
</dbReference>
<dbReference type="EMBL" id="VCAU01000029">
    <property type="protein sequence ID" value="KAF9890106.1"/>
    <property type="molecule type" value="Genomic_DNA"/>
</dbReference>
<gene>
    <name evidence="7" type="ORF">FE257_006267</name>
</gene>
<evidence type="ECO:0000256" key="5">
    <source>
        <dbReference type="SAM" id="MobiDB-lite"/>
    </source>
</evidence>
<dbReference type="PROSITE" id="PS00463">
    <property type="entry name" value="ZN2_CY6_FUNGAL_1"/>
    <property type="match status" value="1"/>
</dbReference>
<dbReference type="Proteomes" id="UP001194746">
    <property type="component" value="Unassembled WGS sequence"/>
</dbReference>
<feature type="compositionally biased region" description="Low complexity" evidence="5">
    <location>
        <begin position="21"/>
        <end position="69"/>
    </location>
</feature>
<accession>A0AAD4CP72</accession>
<dbReference type="InterPro" id="IPR053187">
    <property type="entry name" value="Notoamide_regulator"/>
</dbReference>
<dbReference type="CDD" id="cd00067">
    <property type="entry name" value="GAL4"/>
    <property type="match status" value="1"/>
</dbReference>
<dbReference type="InterPro" id="IPR001138">
    <property type="entry name" value="Zn2Cys6_DnaBD"/>
</dbReference>
<protein>
    <recommendedName>
        <fullName evidence="6">Zn(2)-C6 fungal-type domain-containing protein</fullName>
    </recommendedName>
</protein>
<dbReference type="CDD" id="cd12148">
    <property type="entry name" value="fungal_TF_MHR"/>
    <property type="match status" value="1"/>
</dbReference>
<evidence type="ECO:0000256" key="4">
    <source>
        <dbReference type="ARBA" id="ARBA00023242"/>
    </source>
</evidence>
<dbReference type="PROSITE" id="PS50048">
    <property type="entry name" value="ZN2_CY6_FUNGAL_2"/>
    <property type="match status" value="1"/>
</dbReference>
<evidence type="ECO:0000313" key="8">
    <source>
        <dbReference type="Proteomes" id="UP001194746"/>
    </source>
</evidence>
<keyword evidence="8" id="KW-1185">Reference proteome</keyword>
<keyword evidence="1" id="KW-0805">Transcription regulation</keyword>